<keyword evidence="1" id="KW-0732">Signal</keyword>
<keyword evidence="3" id="KW-1185">Reference proteome</keyword>
<comment type="caution">
    <text evidence="2">The sequence shown here is derived from an EMBL/GenBank/DDBJ whole genome shotgun (WGS) entry which is preliminary data.</text>
</comment>
<dbReference type="Pfam" id="PF07396">
    <property type="entry name" value="Porin_O_P"/>
    <property type="match status" value="1"/>
</dbReference>
<dbReference type="Proteomes" id="UP001165069">
    <property type="component" value="Unassembled WGS sequence"/>
</dbReference>
<gene>
    <name evidence="2" type="ORF">GETHLI_14470</name>
</gene>
<evidence type="ECO:0000313" key="2">
    <source>
        <dbReference type="EMBL" id="GLH72945.1"/>
    </source>
</evidence>
<dbReference type="Gene3D" id="2.40.160.10">
    <property type="entry name" value="Porin"/>
    <property type="match status" value="1"/>
</dbReference>
<evidence type="ECO:0008006" key="4">
    <source>
        <dbReference type="Google" id="ProtNLM"/>
    </source>
</evidence>
<dbReference type="InterPro" id="IPR023614">
    <property type="entry name" value="Porin_dom_sf"/>
</dbReference>
<protein>
    <recommendedName>
        <fullName evidence="4">Porin</fullName>
    </recommendedName>
</protein>
<name>A0ABQ5QET8_9BACT</name>
<sequence length="434" mass="47293">MTTFFRAALVGSALTTLSPLFAQDATPSVHGLLQLWYDQTLHRDLRNDKLATTNSNTYYDLPSNFIENSLVIRRAQIQVNGETPGAPGLSYLAMLDLAINPTSVNASNSNAPYNPGILQDVYLTYTFSNAFDLRVGQFKNLQTYEGLASPAELLFAERSQLGRRFADKRDRGIVLGWRFGRPGLQGKASLGVFNGTNDLAAGKANDLNAQKDWAGRIQIQAGSHTFGAYGLSGGTDQKDGSCLVAKTFPGPLAPSAQTTLHQGDRTTNAGAFWAFDDRTWHADAEVITGLWGRRYPSVGAQAGAAGRESLDQRFLSWYASLARTFGRHVLALRYDTLNANHGSFWTTAFDPYRESAPGVPRLANGAPIDLTPKYVEFTTGYTYSLTGPENRAWFRASNVKLNHIRRGHHFLAPGAGEAGTRGDDSLLAALQATY</sequence>
<feature type="signal peptide" evidence="1">
    <location>
        <begin position="1"/>
        <end position="22"/>
    </location>
</feature>
<accession>A0ABQ5QET8</accession>
<dbReference type="EMBL" id="BSDE01000002">
    <property type="protein sequence ID" value="GLH72945.1"/>
    <property type="molecule type" value="Genomic_DNA"/>
</dbReference>
<organism evidence="2 3">
    <name type="scientific">Geothrix limicola</name>
    <dbReference type="NCBI Taxonomy" id="2927978"/>
    <lineage>
        <taxon>Bacteria</taxon>
        <taxon>Pseudomonadati</taxon>
        <taxon>Acidobacteriota</taxon>
        <taxon>Holophagae</taxon>
        <taxon>Holophagales</taxon>
        <taxon>Holophagaceae</taxon>
        <taxon>Geothrix</taxon>
    </lineage>
</organism>
<proteinExistence type="predicted"/>
<reference evidence="2 3" key="1">
    <citation type="journal article" date="2023" name="Antonie Van Leeuwenhoek">
        <title>Mesoterricola silvestris gen. nov., sp. nov., Mesoterricola sediminis sp. nov., Geothrix oryzae sp. nov., Geothrix edaphica sp. nov., Geothrix rubra sp. nov., and Geothrix limicola sp. nov., six novel members of Acidobacteriota isolated from soils.</title>
        <authorList>
            <person name="Itoh H."/>
            <person name="Sugisawa Y."/>
            <person name="Mise K."/>
            <person name="Xu Z."/>
            <person name="Kuniyasu M."/>
            <person name="Ushijima N."/>
            <person name="Kawano K."/>
            <person name="Kobayashi E."/>
            <person name="Shiratori Y."/>
            <person name="Masuda Y."/>
            <person name="Senoo K."/>
        </authorList>
    </citation>
    <scope>NUCLEOTIDE SEQUENCE [LARGE SCALE GENOMIC DNA]</scope>
    <source>
        <strain evidence="2 3">Red804</strain>
    </source>
</reference>
<feature type="chain" id="PRO_5045122596" description="Porin" evidence="1">
    <location>
        <begin position="23"/>
        <end position="434"/>
    </location>
</feature>
<dbReference type="InterPro" id="IPR010870">
    <property type="entry name" value="Porin_O/P"/>
</dbReference>
<evidence type="ECO:0000256" key="1">
    <source>
        <dbReference type="SAM" id="SignalP"/>
    </source>
</evidence>
<dbReference type="RefSeq" id="WP_285573263.1">
    <property type="nucleotide sequence ID" value="NZ_BSDE01000002.1"/>
</dbReference>
<evidence type="ECO:0000313" key="3">
    <source>
        <dbReference type="Proteomes" id="UP001165069"/>
    </source>
</evidence>